<dbReference type="Proteomes" id="UP000461276">
    <property type="component" value="Unassembled WGS sequence"/>
</dbReference>
<dbReference type="Gene3D" id="2.60.60.50">
    <property type="match status" value="1"/>
</dbReference>
<evidence type="ECO:0000313" key="2">
    <source>
        <dbReference type="Proteomes" id="UP000461276"/>
    </source>
</evidence>
<gene>
    <name evidence="1" type="ORF">GKD67_22440</name>
</gene>
<reference evidence="1 2" key="1">
    <citation type="journal article" date="2019" name="Nat. Med.">
        <title>A library of human gut bacterial isolates paired with longitudinal multiomics data enables mechanistic microbiome research.</title>
        <authorList>
            <person name="Poyet M."/>
            <person name="Groussin M."/>
            <person name="Gibbons S.M."/>
            <person name="Avila-Pacheco J."/>
            <person name="Jiang X."/>
            <person name="Kearney S.M."/>
            <person name="Perrotta A.R."/>
            <person name="Berdy B."/>
            <person name="Zhao S."/>
            <person name="Lieberman T.D."/>
            <person name="Swanson P.K."/>
            <person name="Smith M."/>
            <person name="Roesemann S."/>
            <person name="Alexander J.E."/>
            <person name="Rich S.A."/>
            <person name="Livny J."/>
            <person name="Vlamakis H."/>
            <person name="Clish C."/>
            <person name="Bullock K."/>
            <person name="Deik A."/>
            <person name="Scott J."/>
            <person name="Pierce K.A."/>
            <person name="Xavier R.J."/>
            <person name="Alm E.J."/>
        </authorList>
    </citation>
    <scope>NUCLEOTIDE SEQUENCE [LARGE SCALE GENOMIC DNA]</scope>
    <source>
        <strain evidence="1 2">BIOML-A9</strain>
    </source>
</reference>
<proteinExistence type="predicted"/>
<organism evidence="1 2">
    <name type="scientific">Parabacteroides distasonis</name>
    <dbReference type="NCBI Taxonomy" id="823"/>
    <lineage>
        <taxon>Bacteria</taxon>
        <taxon>Pseudomonadati</taxon>
        <taxon>Bacteroidota</taxon>
        <taxon>Bacteroidia</taxon>
        <taxon>Bacteroidales</taxon>
        <taxon>Tannerellaceae</taxon>
        <taxon>Parabacteroides</taxon>
    </lineage>
</organism>
<name>A0A7K0H1A0_PARDI</name>
<accession>A0A7K0H1A0</accession>
<evidence type="ECO:0000313" key="1">
    <source>
        <dbReference type="EMBL" id="MRY95942.1"/>
    </source>
</evidence>
<comment type="caution">
    <text evidence="1">The sequence shown here is derived from an EMBL/GenBank/DDBJ whole genome shotgun (WGS) entry which is preliminary data.</text>
</comment>
<protein>
    <submittedName>
        <fullName evidence="1">Uncharacterized protein</fullName>
    </submittedName>
</protein>
<dbReference type="EMBL" id="WKMY01000033">
    <property type="protein sequence ID" value="MRY95942.1"/>
    <property type="molecule type" value="Genomic_DNA"/>
</dbReference>
<dbReference type="AlphaFoldDB" id="A0A7K0H1A0"/>
<sequence>MYPFPMPVIPLELIDKYDAYVGRYVYLCGNENRERIDLRLVFRDGKEIGTDDLNLYYN</sequence>